<keyword evidence="2" id="KW-1185">Reference proteome</keyword>
<proteinExistence type="predicted"/>
<dbReference type="AlphaFoldDB" id="A0A7U3Q288"/>
<accession>A0A7U3Q288</accession>
<dbReference type="Proteomes" id="UP000594364">
    <property type="component" value="Chromosome 6"/>
</dbReference>
<name>A0A7U3Q288_EPIFF</name>
<protein>
    <submittedName>
        <fullName evidence="1">Uncharacterized protein</fullName>
    </submittedName>
</protein>
<organism evidence="1 2">
    <name type="scientific">Epichloe festucae (strain Fl1)</name>
    <dbReference type="NCBI Taxonomy" id="877507"/>
    <lineage>
        <taxon>Eukaryota</taxon>
        <taxon>Fungi</taxon>
        <taxon>Dikarya</taxon>
        <taxon>Ascomycota</taxon>
        <taxon>Pezizomycotina</taxon>
        <taxon>Sordariomycetes</taxon>
        <taxon>Hypocreomycetidae</taxon>
        <taxon>Hypocreales</taxon>
        <taxon>Clavicipitaceae</taxon>
        <taxon>Epichloe</taxon>
    </lineage>
</organism>
<reference evidence="1 2" key="1">
    <citation type="journal article" date="2018" name="PLoS Genet.">
        <title>Repeat elements organise 3D genome structure and mediate transcription in the filamentous fungus Epichloe festucae.</title>
        <authorList>
            <person name="Winter D.J."/>
            <person name="Ganley A.R.D."/>
            <person name="Young C.A."/>
            <person name="Liachko I."/>
            <person name="Schardl C.L."/>
            <person name="Dupont P.Y."/>
            <person name="Berry D."/>
            <person name="Ram A."/>
            <person name="Scott B."/>
            <person name="Cox M.P."/>
        </authorList>
    </citation>
    <scope>NUCLEOTIDE SEQUENCE [LARGE SCALE GENOMIC DNA]</scope>
    <source>
        <strain evidence="1 2">Fl1</strain>
    </source>
</reference>
<evidence type="ECO:0000313" key="2">
    <source>
        <dbReference type="Proteomes" id="UP000594364"/>
    </source>
</evidence>
<dbReference type="EMBL" id="CP031390">
    <property type="protein sequence ID" value="QPH19324.1"/>
    <property type="molecule type" value="Genomic_DNA"/>
</dbReference>
<evidence type="ECO:0000313" key="1">
    <source>
        <dbReference type="EMBL" id="QPH19324.1"/>
    </source>
</evidence>
<sequence length="200" mass="22002">MNSALVTTPLLARREMAFPDTPPVTRLQYAASSVIATLHLLRGFALVTFPATVLAGFALPKSGPAFLFTTVLGVRDVVLGGLLATADARRSHEVQRALGIALFSDSIDTFVLIFVVACSWNRRNPVPEIISVALLAILEHLTLWSFGDDDDDGPSPSYQAVVQIDRLEDKRLRLGRWLEDLKRAEDVERQSLSSPRHETP</sequence>
<gene>
    <name evidence="1" type="ORF">C2857_004537</name>
</gene>
<dbReference type="OrthoDB" id="4160064at2759"/>